<accession>A0ABR9VP67</accession>
<dbReference type="Proteomes" id="UP000658720">
    <property type="component" value="Unassembled WGS sequence"/>
</dbReference>
<dbReference type="SUPFAM" id="SSF51735">
    <property type="entry name" value="NAD(P)-binding Rossmann-fold domains"/>
    <property type="match status" value="1"/>
</dbReference>
<proteinExistence type="predicted"/>
<sequence>MTKPLQYDLIILGATGFVGGIVCRYLLSHWETATGENWAIAGRSQAKLDHLVQSLGPQAAHLTTFVVDVEDEAAVITLCSQTKVVVSTVGPYALYGETLVRVCATTGTDYCDLTGEVQWVQQMIQKYEAIAQQSGARIVHCCGFDSIPSDLGVYYLQRQSQRRWGEPCIRVKMRVKTVQGGISGGTIASGINLIQEAIADPATRQALRNPYILCFKPNNESDHPPTLIPVQNDSFFDEWITPFVMAGINTPIVLRSNALQNGAYGESFQYDEGILTGPGIAGWLGAQGMKWTLDLMALALAIAPSRWLLTQVLPQPGEGPTEAEQQQGFYDLRFWGQTASGHSLMVKVTGDQDPGYGSTAKILAQAALCLAKDKPQSSLQGGFWTPASSFGQDLIQRLVDHAGLTFTEENCFK</sequence>
<feature type="domain" description="Saccharopine dehydrogenase NADP binding" evidence="1">
    <location>
        <begin position="10"/>
        <end position="139"/>
    </location>
</feature>
<dbReference type="Pfam" id="PF03435">
    <property type="entry name" value="Sacchrp_dh_NADP"/>
    <property type="match status" value="1"/>
</dbReference>
<keyword evidence="3" id="KW-1185">Reference proteome</keyword>
<comment type="caution">
    <text evidence="2">The sequence shown here is derived from an EMBL/GenBank/DDBJ whole genome shotgun (WGS) entry which is preliminary data.</text>
</comment>
<name>A0ABR9VP67_9SYNC</name>
<dbReference type="RefSeq" id="WP_194019070.1">
    <property type="nucleotide sequence ID" value="NZ_JADEVV010000009.1"/>
</dbReference>
<protein>
    <submittedName>
        <fullName evidence="2">Saccharopine dehydrogenase NADP-binding domain-containing protein</fullName>
    </submittedName>
</protein>
<gene>
    <name evidence="2" type="ORF">IQ217_04505</name>
</gene>
<dbReference type="InterPro" id="IPR005097">
    <property type="entry name" value="Sacchrp_dh_NADP-bd"/>
</dbReference>
<dbReference type="Gene3D" id="3.40.50.720">
    <property type="entry name" value="NAD(P)-binding Rossmann-like Domain"/>
    <property type="match status" value="1"/>
</dbReference>
<organism evidence="2 3">
    <name type="scientific">Synechocystis salina LEGE 00031</name>
    <dbReference type="NCBI Taxonomy" id="1828736"/>
    <lineage>
        <taxon>Bacteria</taxon>
        <taxon>Bacillati</taxon>
        <taxon>Cyanobacteriota</taxon>
        <taxon>Cyanophyceae</taxon>
        <taxon>Synechococcales</taxon>
        <taxon>Merismopediaceae</taxon>
        <taxon>Synechocystis</taxon>
    </lineage>
</organism>
<evidence type="ECO:0000259" key="1">
    <source>
        <dbReference type="Pfam" id="PF03435"/>
    </source>
</evidence>
<evidence type="ECO:0000313" key="3">
    <source>
        <dbReference type="Proteomes" id="UP000658720"/>
    </source>
</evidence>
<dbReference type="EMBL" id="JADEVV010000009">
    <property type="protein sequence ID" value="MBE9253134.1"/>
    <property type="molecule type" value="Genomic_DNA"/>
</dbReference>
<evidence type="ECO:0000313" key="2">
    <source>
        <dbReference type="EMBL" id="MBE9253134.1"/>
    </source>
</evidence>
<dbReference type="InterPro" id="IPR036291">
    <property type="entry name" value="NAD(P)-bd_dom_sf"/>
</dbReference>
<dbReference type="PANTHER" id="PTHR43781">
    <property type="entry name" value="SACCHAROPINE DEHYDROGENASE"/>
    <property type="match status" value="1"/>
</dbReference>
<dbReference type="PANTHER" id="PTHR43781:SF1">
    <property type="entry name" value="SACCHAROPINE DEHYDROGENASE"/>
    <property type="match status" value="1"/>
</dbReference>
<reference evidence="2 3" key="1">
    <citation type="submission" date="2020-10" db="EMBL/GenBank/DDBJ databases">
        <authorList>
            <person name="Castelo-Branco R."/>
            <person name="Eusebio N."/>
            <person name="Adriana R."/>
            <person name="Vieira A."/>
            <person name="Brugerolle De Fraissinette N."/>
            <person name="Rezende De Castro R."/>
            <person name="Schneider M.P."/>
            <person name="Vasconcelos V."/>
            <person name="Leao P.N."/>
        </authorList>
    </citation>
    <scope>NUCLEOTIDE SEQUENCE [LARGE SCALE GENOMIC DNA]</scope>
    <source>
        <strain evidence="2 3">LEGE 00031</strain>
    </source>
</reference>